<feature type="compositionally biased region" description="Polar residues" evidence="1">
    <location>
        <begin position="94"/>
        <end position="109"/>
    </location>
</feature>
<proteinExistence type="predicted"/>
<organism evidence="2 3">
    <name type="scientific">Cherax quadricarinatus</name>
    <name type="common">Australian red claw crayfish</name>
    <dbReference type="NCBI Taxonomy" id="27406"/>
    <lineage>
        <taxon>Eukaryota</taxon>
        <taxon>Metazoa</taxon>
        <taxon>Ecdysozoa</taxon>
        <taxon>Arthropoda</taxon>
        <taxon>Crustacea</taxon>
        <taxon>Multicrustacea</taxon>
        <taxon>Malacostraca</taxon>
        <taxon>Eumalacostraca</taxon>
        <taxon>Eucarida</taxon>
        <taxon>Decapoda</taxon>
        <taxon>Pleocyemata</taxon>
        <taxon>Astacidea</taxon>
        <taxon>Parastacoidea</taxon>
        <taxon>Parastacidae</taxon>
        <taxon>Cherax</taxon>
    </lineage>
</organism>
<protein>
    <submittedName>
        <fullName evidence="2">Uncharacterized protein</fullName>
    </submittedName>
</protein>
<dbReference type="EMBL" id="JARKIK010000006">
    <property type="protein sequence ID" value="KAK8751225.1"/>
    <property type="molecule type" value="Genomic_DNA"/>
</dbReference>
<dbReference type="Proteomes" id="UP001445076">
    <property type="component" value="Unassembled WGS sequence"/>
</dbReference>
<accession>A0AAW0YHM5</accession>
<gene>
    <name evidence="2" type="ORF">OTU49_013547</name>
</gene>
<feature type="non-terminal residue" evidence="2">
    <location>
        <position position="1"/>
    </location>
</feature>
<keyword evidence="3" id="KW-1185">Reference proteome</keyword>
<feature type="region of interest" description="Disordered" evidence="1">
    <location>
        <begin position="94"/>
        <end position="172"/>
    </location>
</feature>
<feature type="compositionally biased region" description="Polar residues" evidence="1">
    <location>
        <begin position="117"/>
        <end position="164"/>
    </location>
</feature>
<reference evidence="2 3" key="1">
    <citation type="journal article" date="2024" name="BMC Genomics">
        <title>Genome assembly of redclaw crayfish (Cherax quadricarinatus) provides insights into its immune adaptation and hypoxia tolerance.</title>
        <authorList>
            <person name="Liu Z."/>
            <person name="Zheng J."/>
            <person name="Li H."/>
            <person name="Fang K."/>
            <person name="Wang S."/>
            <person name="He J."/>
            <person name="Zhou D."/>
            <person name="Weng S."/>
            <person name="Chi M."/>
            <person name="Gu Z."/>
            <person name="He J."/>
            <person name="Li F."/>
            <person name="Wang M."/>
        </authorList>
    </citation>
    <scope>NUCLEOTIDE SEQUENCE [LARGE SCALE GENOMIC DNA]</scope>
    <source>
        <strain evidence="2">ZL_2023a</strain>
    </source>
</reference>
<evidence type="ECO:0000313" key="3">
    <source>
        <dbReference type="Proteomes" id="UP001445076"/>
    </source>
</evidence>
<name>A0AAW0YHM5_CHEQU</name>
<evidence type="ECO:0000256" key="1">
    <source>
        <dbReference type="SAM" id="MobiDB-lite"/>
    </source>
</evidence>
<sequence length="172" mass="18116">TSVIPETTSLATLNGSVTNSSSQSISLFKDIKATNDTHEAKFSISPPHNITFGNDAGSSSAVKYLDSFSTDSSSSIAAQDLLNISLNDHLANLSHPSTKNVEQHATTNEGKSKTIHDAQSSWSSDHPSTISDAHPVTTTSVMSLSASDASHTSPRNSTRFTDFSNGLLVPLP</sequence>
<comment type="caution">
    <text evidence="2">The sequence shown here is derived from an EMBL/GenBank/DDBJ whole genome shotgun (WGS) entry which is preliminary data.</text>
</comment>
<dbReference type="AlphaFoldDB" id="A0AAW0YHM5"/>
<evidence type="ECO:0000313" key="2">
    <source>
        <dbReference type="EMBL" id="KAK8751225.1"/>
    </source>
</evidence>